<gene>
    <name evidence="1" type="ORF">K8N75_11755</name>
</gene>
<reference evidence="2" key="1">
    <citation type="journal article" date="2022" name="Microbiol. Resour. Announc.">
        <title>Draft Genome Sequence of a Methanogenic Archaeon from West Spitsbergen Permafrost.</title>
        <authorList>
            <person name="Trubitsyn V."/>
            <person name="Rivkina E."/>
            <person name="Shcherbakova V."/>
        </authorList>
    </citation>
    <scope>NUCLEOTIDE SEQUENCE [LARGE SCALE GENOMIC DNA]</scope>
    <source>
        <strain evidence="2">VT</strain>
    </source>
</reference>
<dbReference type="RefSeq" id="WP_223792255.1">
    <property type="nucleotide sequence ID" value="NZ_JAIOUQ010000014.1"/>
</dbReference>
<organism evidence="1 2">
    <name type="scientific">Methanobacterium spitsbergense</name>
    <dbReference type="NCBI Taxonomy" id="2874285"/>
    <lineage>
        <taxon>Archaea</taxon>
        <taxon>Methanobacteriati</taxon>
        <taxon>Methanobacteriota</taxon>
        <taxon>Methanomada group</taxon>
        <taxon>Methanobacteria</taxon>
        <taxon>Methanobacteriales</taxon>
        <taxon>Methanobacteriaceae</taxon>
        <taxon>Methanobacterium</taxon>
    </lineage>
</organism>
<dbReference type="EMBL" id="JAIOUQ010000014">
    <property type="protein sequence ID" value="MBZ2166711.1"/>
    <property type="molecule type" value="Genomic_DNA"/>
</dbReference>
<comment type="caution">
    <text evidence="1">The sequence shown here is derived from an EMBL/GenBank/DDBJ whole genome shotgun (WGS) entry which is preliminary data.</text>
</comment>
<protein>
    <submittedName>
        <fullName evidence="1">Uncharacterized protein</fullName>
    </submittedName>
</protein>
<proteinExistence type="predicted"/>
<dbReference type="Proteomes" id="UP000825933">
    <property type="component" value="Unassembled WGS sequence"/>
</dbReference>
<name>A0A8T5V499_9EURY</name>
<accession>A0A8T5V499</accession>
<keyword evidence="2" id="KW-1185">Reference proteome</keyword>
<dbReference type="AlphaFoldDB" id="A0A8T5V499"/>
<sequence>MPIKFIGTGNGIIPKILLSKTTRYKIILHSGCVNDSLKHGLSLYTSNFKTRS</sequence>
<evidence type="ECO:0000313" key="1">
    <source>
        <dbReference type="EMBL" id="MBZ2166711.1"/>
    </source>
</evidence>
<evidence type="ECO:0000313" key="2">
    <source>
        <dbReference type="Proteomes" id="UP000825933"/>
    </source>
</evidence>